<protein>
    <submittedName>
        <fullName evidence="1">Uncharacterized protein</fullName>
    </submittedName>
</protein>
<comment type="caution">
    <text evidence="1">The sequence shown here is derived from an EMBL/GenBank/DDBJ whole genome shotgun (WGS) entry which is preliminary data.</text>
</comment>
<sequence length="101" mass="10937">MSCPLLALTSIPLSLSWPGKPPGLPSQTLMHQPPGSALSVSNHCFFACFCALDGTQHVRRVCLGSSRKLPSVNQDAAIRTRLTHDRGIDGLLIQIIYLNVE</sequence>
<dbReference type="AlphaFoldDB" id="A0A8K0RWB1"/>
<proteinExistence type="predicted"/>
<name>A0A8K0RWB1_9HYPO</name>
<evidence type="ECO:0000313" key="1">
    <source>
        <dbReference type="EMBL" id="KAH7245951.1"/>
    </source>
</evidence>
<keyword evidence="2" id="KW-1185">Reference proteome</keyword>
<gene>
    <name evidence="1" type="ORF">BKA59DRAFT_182510</name>
</gene>
<evidence type="ECO:0000313" key="2">
    <source>
        <dbReference type="Proteomes" id="UP000813427"/>
    </source>
</evidence>
<accession>A0A8K0RWB1</accession>
<organism evidence="1 2">
    <name type="scientific">Fusarium tricinctum</name>
    <dbReference type="NCBI Taxonomy" id="61284"/>
    <lineage>
        <taxon>Eukaryota</taxon>
        <taxon>Fungi</taxon>
        <taxon>Dikarya</taxon>
        <taxon>Ascomycota</taxon>
        <taxon>Pezizomycotina</taxon>
        <taxon>Sordariomycetes</taxon>
        <taxon>Hypocreomycetidae</taxon>
        <taxon>Hypocreales</taxon>
        <taxon>Nectriaceae</taxon>
        <taxon>Fusarium</taxon>
        <taxon>Fusarium tricinctum species complex</taxon>
    </lineage>
</organism>
<dbReference type="EMBL" id="JAGPXF010000004">
    <property type="protein sequence ID" value="KAH7245951.1"/>
    <property type="molecule type" value="Genomic_DNA"/>
</dbReference>
<dbReference type="Proteomes" id="UP000813427">
    <property type="component" value="Unassembled WGS sequence"/>
</dbReference>
<reference evidence="1" key="1">
    <citation type="journal article" date="2021" name="Nat. Commun.">
        <title>Genetic determinants of endophytism in the Arabidopsis root mycobiome.</title>
        <authorList>
            <person name="Mesny F."/>
            <person name="Miyauchi S."/>
            <person name="Thiergart T."/>
            <person name="Pickel B."/>
            <person name="Atanasova L."/>
            <person name="Karlsson M."/>
            <person name="Huettel B."/>
            <person name="Barry K.W."/>
            <person name="Haridas S."/>
            <person name="Chen C."/>
            <person name="Bauer D."/>
            <person name="Andreopoulos W."/>
            <person name="Pangilinan J."/>
            <person name="LaButti K."/>
            <person name="Riley R."/>
            <person name="Lipzen A."/>
            <person name="Clum A."/>
            <person name="Drula E."/>
            <person name="Henrissat B."/>
            <person name="Kohler A."/>
            <person name="Grigoriev I.V."/>
            <person name="Martin F.M."/>
            <person name="Hacquard S."/>
        </authorList>
    </citation>
    <scope>NUCLEOTIDE SEQUENCE</scope>
    <source>
        <strain evidence="1">MPI-SDFR-AT-0068</strain>
    </source>
</reference>